<evidence type="ECO:0000256" key="1">
    <source>
        <dbReference type="SAM" id="MobiDB-lite"/>
    </source>
</evidence>
<feature type="region of interest" description="Disordered" evidence="1">
    <location>
        <begin position="524"/>
        <end position="545"/>
    </location>
</feature>
<sequence length="545" mass="55659">MVHAQQQVPALEQADLPLLVHEQRRRVAGVGPAQGPATEGVVVLGLLHPGGEHGGQGADVQPGDGPVQGGQALRRGAAGGPGDAAQQVAQGAHGGRGLPVVPGDVADDQVGGAVRAEEGVVPVAADLRVGRGRQVPGDHVQVVGLGRGGEQGPLQRLRHPGHRPQRLPGGLGGGDPGEGLGGERGQGADELAVGRAPPAVGPLADGQRADHPGGRPQRHRAPGPDPRPTPELRRTREVALHGVQVGHEVRSPGHRGVDHRQRVVPGQPVDPGEGVLVQRGVDDGADRRAVVVGQAEDHPGRAQRGGGVPGDHGQRPGDGLGPAQRPGHPDQPGHPLGVGVLLVGRLARVGDVGVRADHPHRSAGVVAQHPPQCGHQADGAVGPHHPELGVQPAALVDGLLQRLADHRAVVGVDAAVDVPDQPGQGLVGQAEHGDAAVVPDEHVGAQVPVPQPCPGGLGGQRQPGPGDLALPGGHHHIRDHAVRKGLDRCSARRPVEVAGRRAAALSSGRAARAGGSCRWWSWAARRPPRRTGGTCRPPSAPWPRR</sequence>
<feature type="region of interest" description="Disordered" evidence="1">
    <location>
        <begin position="49"/>
        <end position="97"/>
    </location>
</feature>
<organism evidence="2">
    <name type="scientific">freshwater metagenome</name>
    <dbReference type="NCBI Taxonomy" id="449393"/>
    <lineage>
        <taxon>unclassified sequences</taxon>
        <taxon>metagenomes</taxon>
        <taxon>ecological metagenomes</taxon>
    </lineage>
</organism>
<reference evidence="2" key="1">
    <citation type="submission" date="2020-05" db="EMBL/GenBank/DDBJ databases">
        <authorList>
            <person name="Chiriac C."/>
            <person name="Salcher M."/>
            <person name="Ghai R."/>
            <person name="Kavagutti S V."/>
        </authorList>
    </citation>
    <scope>NUCLEOTIDE SEQUENCE</scope>
</reference>
<feature type="compositionally biased region" description="Low complexity" evidence="1">
    <location>
        <begin position="59"/>
        <end position="76"/>
    </location>
</feature>
<dbReference type="AlphaFoldDB" id="A0A6J7IQJ3"/>
<feature type="region of interest" description="Disordered" evidence="1">
    <location>
        <begin position="293"/>
        <end position="337"/>
    </location>
</feature>
<feature type="compositionally biased region" description="Low complexity" evidence="1">
    <location>
        <begin position="524"/>
        <end position="537"/>
    </location>
</feature>
<feature type="compositionally biased region" description="Gly residues" evidence="1">
    <location>
        <begin position="303"/>
        <end position="320"/>
    </location>
</feature>
<name>A0A6J7IQJ3_9ZZZZ</name>
<gene>
    <name evidence="2" type="ORF">UFOPK3609_02042</name>
</gene>
<feature type="compositionally biased region" description="Basic and acidic residues" evidence="1">
    <location>
        <begin position="249"/>
        <end position="261"/>
    </location>
</feature>
<feature type="region of interest" description="Disordered" evidence="1">
    <location>
        <begin position="249"/>
        <end position="274"/>
    </location>
</feature>
<feature type="compositionally biased region" description="Gly residues" evidence="1">
    <location>
        <begin position="169"/>
        <end position="185"/>
    </location>
</feature>
<proteinExistence type="predicted"/>
<feature type="compositionally biased region" description="Basic residues" evidence="1">
    <location>
        <begin position="156"/>
        <end position="165"/>
    </location>
</feature>
<feature type="region of interest" description="Disordered" evidence="1">
    <location>
        <begin position="139"/>
        <end position="231"/>
    </location>
</feature>
<protein>
    <submittedName>
        <fullName evidence="2">Unannotated protein</fullName>
    </submittedName>
</protein>
<evidence type="ECO:0000313" key="2">
    <source>
        <dbReference type="EMBL" id="CAB4933040.1"/>
    </source>
</evidence>
<dbReference type="EMBL" id="CAFBMQ010000402">
    <property type="protein sequence ID" value="CAB4933040.1"/>
    <property type="molecule type" value="Genomic_DNA"/>
</dbReference>
<accession>A0A6J7IQJ3</accession>